<organism evidence="2 3">
    <name type="scientific">Apophysomyces ossiformis</name>
    <dbReference type="NCBI Taxonomy" id="679940"/>
    <lineage>
        <taxon>Eukaryota</taxon>
        <taxon>Fungi</taxon>
        <taxon>Fungi incertae sedis</taxon>
        <taxon>Mucoromycota</taxon>
        <taxon>Mucoromycotina</taxon>
        <taxon>Mucoromycetes</taxon>
        <taxon>Mucorales</taxon>
        <taxon>Mucorineae</taxon>
        <taxon>Mucoraceae</taxon>
        <taxon>Apophysomyces</taxon>
    </lineage>
</organism>
<evidence type="ECO:0000313" key="2">
    <source>
        <dbReference type="EMBL" id="KAF7721820.1"/>
    </source>
</evidence>
<proteinExistence type="predicted"/>
<evidence type="ECO:0000313" key="3">
    <source>
        <dbReference type="Proteomes" id="UP000605846"/>
    </source>
</evidence>
<comment type="caution">
    <text evidence="2">The sequence shown here is derived from an EMBL/GenBank/DDBJ whole genome shotgun (WGS) entry which is preliminary data.</text>
</comment>
<evidence type="ECO:0000259" key="1">
    <source>
        <dbReference type="Pfam" id="PF09995"/>
    </source>
</evidence>
<dbReference type="GO" id="GO:0016491">
    <property type="term" value="F:oxidoreductase activity"/>
    <property type="evidence" value="ECO:0007669"/>
    <property type="project" value="InterPro"/>
</dbReference>
<keyword evidence="3" id="KW-1185">Reference proteome</keyword>
<feature type="domain" description="ER-bound oxygenase mpaB/mpaB'/Rubber oxygenase catalytic" evidence="1">
    <location>
        <begin position="64"/>
        <end position="191"/>
    </location>
</feature>
<dbReference type="PANTHER" id="PTHR36124">
    <property type="match status" value="1"/>
</dbReference>
<sequence length="290" mass="34400">MYQLGLEIALMKTFAIPTISRILLSTRQFVTNTSRRAEDTDLLLMEITETYARIENEKQRNPELDELQILKQYARSTEAIQRMNELHGKYNILNDDYRYTLAVMIIEPIRWINKYEYRSLDQREINAYFRVWYDVGTAMGIKGIPKSIEKLEAFIKHYEQTNMVYHPANSRIMEAIVGYLLERFPRWMRPNVRELVPCSLESRVIDAFRLDHPGWLLQKLFDGGFYLRGFILRHLFLPRKYHLLRTPFYPTKEGKYVPVYCLSEPEYPEGYAISCLGPERFCPVKRSSSI</sequence>
<dbReference type="OrthoDB" id="545169at2759"/>
<dbReference type="EMBL" id="JABAYA010000233">
    <property type="protein sequence ID" value="KAF7721820.1"/>
    <property type="molecule type" value="Genomic_DNA"/>
</dbReference>
<reference evidence="2" key="1">
    <citation type="submission" date="2020-01" db="EMBL/GenBank/DDBJ databases">
        <title>Genome Sequencing of Three Apophysomyces-Like Fungal Strains Confirms a Novel Fungal Genus in the Mucoromycota with divergent Burkholderia-like Endosymbiotic Bacteria.</title>
        <authorList>
            <person name="Stajich J.E."/>
            <person name="Macias A.M."/>
            <person name="Carter-House D."/>
            <person name="Lovett B."/>
            <person name="Kasson L.R."/>
            <person name="Berry K."/>
            <person name="Grigoriev I."/>
            <person name="Chang Y."/>
            <person name="Spatafora J."/>
            <person name="Kasson M.T."/>
        </authorList>
    </citation>
    <scope>NUCLEOTIDE SEQUENCE</scope>
    <source>
        <strain evidence="2">NRRL A-21654</strain>
    </source>
</reference>
<dbReference type="Pfam" id="PF09995">
    <property type="entry name" value="MPAB_Lcp_cat"/>
    <property type="match status" value="1"/>
</dbReference>
<dbReference type="InterPro" id="IPR046366">
    <property type="entry name" value="MPAB"/>
</dbReference>
<name>A0A8H7BKY3_9FUNG</name>
<gene>
    <name evidence="2" type="ORF">EC973_004113</name>
</gene>
<dbReference type="Proteomes" id="UP000605846">
    <property type="component" value="Unassembled WGS sequence"/>
</dbReference>
<dbReference type="PANTHER" id="PTHR36124:SF1">
    <property type="entry name" value="ER-BOUND OXYGENASE MPAB_MPAB'_RUBBER OXYGENASE CATALYTIC DOMAIN-CONTAINING PROTEIN"/>
    <property type="match status" value="1"/>
</dbReference>
<dbReference type="AlphaFoldDB" id="A0A8H7BKY3"/>
<accession>A0A8H7BKY3</accession>
<dbReference type="InterPro" id="IPR018713">
    <property type="entry name" value="MPAB/Lcp_cat_dom"/>
</dbReference>
<protein>
    <recommendedName>
        <fullName evidence="1">ER-bound oxygenase mpaB/mpaB'/Rubber oxygenase catalytic domain-containing protein</fullName>
    </recommendedName>
</protein>